<protein>
    <recommendedName>
        <fullName evidence="6">Ras family protein</fullName>
    </recommendedName>
</protein>
<evidence type="ECO:0000313" key="5">
    <source>
        <dbReference type="Proteomes" id="UP001213000"/>
    </source>
</evidence>
<dbReference type="PANTHER" id="PTHR24070">
    <property type="entry name" value="RAS, DI-RAS, AND RHEB FAMILY MEMBERS OF SMALL GTPASE SUPERFAMILY"/>
    <property type="match status" value="1"/>
</dbReference>
<dbReference type="SUPFAM" id="SSF52540">
    <property type="entry name" value="P-loop containing nucleoside triphosphate hydrolases"/>
    <property type="match status" value="1"/>
</dbReference>
<dbReference type="GO" id="GO:0005525">
    <property type="term" value="F:GTP binding"/>
    <property type="evidence" value="ECO:0007669"/>
    <property type="project" value="UniProtKB-KW"/>
</dbReference>
<dbReference type="GO" id="GO:0005886">
    <property type="term" value="C:plasma membrane"/>
    <property type="evidence" value="ECO:0007669"/>
    <property type="project" value="UniProtKB-SubCell"/>
</dbReference>
<dbReference type="SMART" id="SM00174">
    <property type="entry name" value="RHO"/>
    <property type="match status" value="1"/>
</dbReference>
<dbReference type="InterPro" id="IPR027417">
    <property type="entry name" value="P-loop_NTPase"/>
</dbReference>
<dbReference type="InterPro" id="IPR001806">
    <property type="entry name" value="Small_GTPase"/>
</dbReference>
<dbReference type="AlphaFoldDB" id="A0AAD5VRJ6"/>
<evidence type="ECO:0008006" key="6">
    <source>
        <dbReference type="Google" id="ProtNLM"/>
    </source>
</evidence>
<sequence length="254" mass="29348">MQEYGPTIDDVYEKVLEADDRASFIMIRDTSGRKEYTALQKRWISDADGIIFVYSIADRITFERLEHFCYSMCKVARRSNLLFVLVGTKSDKEGDRQVSRDEGAAFANLIGCHSFFEASAKSGENIDLIFSSIIRSLRTCRRTHQLQKEIDAIYSELSKTAYGQTVQAMFHKARSEQSRILRPLLVQAGNEDLKPEEKEELEEKIKDEYILCLREFRGYFAEVKAMGIHVGPHIRDFYGFPEPVRSFLMTRHTC</sequence>
<evidence type="ECO:0000256" key="1">
    <source>
        <dbReference type="ARBA" id="ARBA00004342"/>
    </source>
</evidence>
<gene>
    <name evidence="4" type="ORF">NP233_g6126</name>
</gene>
<dbReference type="PROSITE" id="PS51421">
    <property type="entry name" value="RAS"/>
    <property type="match status" value="1"/>
</dbReference>
<comment type="subcellular location">
    <subcellularLocation>
        <location evidence="1">Cell membrane</location>
        <topology evidence="1">Lipid-anchor</topology>
        <orientation evidence="1">Cytoplasmic side</orientation>
    </subcellularLocation>
</comment>
<dbReference type="EMBL" id="JANIEX010000386">
    <property type="protein sequence ID" value="KAJ3567808.1"/>
    <property type="molecule type" value="Genomic_DNA"/>
</dbReference>
<evidence type="ECO:0000313" key="4">
    <source>
        <dbReference type="EMBL" id="KAJ3567808.1"/>
    </source>
</evidence>
<comment type="caution">
    <text evidence="4">The sequence shown here is derived from an EMBL/GenBank/DDBJ whole genome shotgun (WGS) entry which is preliminary data.</text>
</comment>
<dbReference type="Gene3D" id="3.40.50.300">
    <property type="entry name" value="P-loop containing nucleotide triphosphate hydrolases"/>
    <property type="match status" value="1"/>
</dbReference>
<evidence type="ECO:0000256" key="2">
    <source>
        <dbReference type="ARBA" id="ARBA00022741"/>
    </source>
</evidence>
<name>A0AAD5VRJ6_9AGAR</name>
<keyword evidence="3" id="KW-0342">GTP-binding</keyword>
<dbReference type="PRINTS" id="PR00449">
    <property type="entry name" value="RASTRNSFRMNG"/>
</dbReference>
<evidence type="ECO:0000256" key="3">
    <source>
        <dbReference type="ARBA" id="ARBA00023134"/>
    </source>
</evidence>
<dbReference type="InterPro" id="IPR005225">
    <property type="entry name" value="Small_GTP-bd"/>
</dbReference>
<dbReference type="GO" id="GO:0007165">
    <property type="term" value="P:signal transduction"/>
    <property type="evidence" value="ECO:0007669"/>
    <property type="project" value="InterPro"/>
</dbReference>
<dbReference type="NCBIfam" id="TIGR00231">
    <property type="entry name" value="small_GTP"/>
    <property type="match status" value="1"/>
</dbReference>
<proteinExistence type="predicted"/>
<dbReference type="SMART" id="SM00173">
    <property type="entry name" value="RAS"/>
    <property type="match status" value="1"/>
</dbReference>
<dbReference type="Pfam" id="PF00071">
    <property type="entry name" value="Ras"/>
    <property type="match status" value="1"/>
</dbReference>
<reference evidence="4" key="1">
    <citation type="submission" date="2022-07" db="EMBL/GenBank/DDBJ databases">
        <title>Genome Sequence of Leucocoprinus birnbaumii.</title>
        <authorList>
            <person name="Buettner E."/>
        </authorList>
    </citation>
    <scope>NUCLEOTIDE SEQUENCE</scope>
    <source>
        <strain evidence="4">VT141</strain>
    </source>
</reference>
<keyword evidence="5" id="KW-1185">Reference proteome</keyword>
<dbReference type="GO" id="GO:0003924">
    <property type="term" value="F:GTPase activity"/>
    <property type="evidence" value="ECO:0007669"/>
    <property type="project" value="InterPro"/>
</dbReference>
<dbReference type="SMART" id="SM00175">
    <property type="entry name" value="RAB"/>
    <property type="match status" value="1"/>
</dbReference>
<dbReference type="PROSITE" id="PS51419">
    <property type="entry name" value="RAB"/>
    <property type="match status" value="1"/>
</dbReference>
<dbReference type="InterPro" id="IPR020849">
    <property type="entry name" value="Small_GTPase_Ras-type"/>
</dbReference>
<keyword evidence="2" id="KW-0547">Nucleotide-binding</keyword>
<dbReference type="Proteomes" id="UP001213000">
    <property type="component" value="Unassembled WGS sequence"/>
</dbReference>
<accession>A0AAD5VRJ6</accession>
<organism evidence="4 5">
    <name type="scientific">Leucocoprinus birnbaumii</name>
    <dbReference type="NCBI Taxonomy" id="56174"/>
    <lineage>
        <taxon>Eukaryota</taxon>
        <taxon>Fungi</taxon>
        <taxon>Dikarya</taxon>
        <taxon>Basidiomycota</taxon>
        <taxon>Agaricomycotina</taxon>
        <taxon>Agaricomycetes</taxon>
        <taxon>Agaricomycetidae</taxon>
        <taxon>Agaricales</taxon>
        <taxon>Agaricineae</taxon>
        <taxon>Agaricaceae</taxon>
        <taxon>Leucocoprinus</taxon>
    </lineage>
</organism>